<sequence length="162" mass="17441">MPSSNTQSSNNDKPQKESTSSAPAVDSSAPATIQTSDLQLALSQQPNIVTLLSTLAQIVTATSLTAPASLLSNGQHTTTTNQKIIDQSPQANDSQLINLFINECKTLFIRIRKPTPQLVLQSADNPSSVIRIRRINFVRISEGRISVNVNLNFEIAGTVLNS</sequence>
<dbReference type="EMBL" id="CAGKOT010000050">
    <property type="protein sequence ID" value="CAB5384129.1"/>
    <property type="molecule type" value="Genomic_DNA"/>
</dbReference>
<dbReference type="OrthoDB" id="10417129at2759"/>
<dbReference type="Proteomes" id="UP000684084">
    <property type="component" value="Unassembled WGS sequence"/>
</dbReference>
<comment type="caution">
    <text evidence="2">The sequence shown here is derived from an EMBL/GenBank/DDBJ whole genome shotgun (WGS) entry which is preliminary data.</text>
</comment>
<evidence type="ECO:0000256" key="1">
    <source>
        <dbReference type="SAM" id="MobiDB-lite"/>
    </source>
</evidence>
<evidence type="ECO:0000313" key="3">
    <source>
        <dbReference type="Proteomes" id="UP000684084"/>
    </source>
</evidence>
<proteinExistence type="predicted"/>
<reference evidence="2" key="1">
    <citation type="submission" date="2020-05" db="EMBL/GenBank/DDBJ databases">
        <authorList>
            <person name="Rincon C."/>
            <person name="Sanders R I."/>
            <person name="Robbins C."/>
            <person name="Chaturvedi A."/>
        </authorList>
    </citation>
    <scope>NUCLEOTIDE SEQUENCE</scope>
    <source>
        <strain evidence="2">CHB12</strain>
    </source>
</reference>
<protein>
    <submittedName>
        <fullName evidence="2">Uncharacterized protein</fullName>
    </submittedName>
</protein>
<name>A0A915ZQM3_9GLOM</name>
<gene>
    <name evidence="2" type="ORF">CHRIB12_LOCUS18740</name>
</gene>
<feature type="compositionally biased region" description="Low complexity" evidence="1">
    <location>
        <begin position="18"/>
        <end position="30"/>
    </location>
</feature>
<evidence type="ECO:0000313" key="2">
    <source>
        <dbReference type="EMBL" id="CAB5384129.1"/>
    </source>
</evidence>
<accession>A0A915ZQM3</accession>
<feature type="compositionally biased region" description="Polar residues" evidence="1">
    <location>
        <begin position="1"/>
        <end position="12"/>
    </location>
</feature>
<dbReference type="AlphaFoldDB" id="A0A915ZQM3"/>
<organism evidence="2 3">
    <name type="scientific">Rhizophagus irregularis</name>
    <dbReference type="NCBI Taxonomy" id="588596"/>
    <lineage>
        <taxon>Eukaryota</taxon>
        <taxon>Fungi</taxon>
        <taxon>Fungi incertae sedis</taxon>
        <taxon>Mucoromycota</taxon>
        <taxon>Glomeromycotina</taxon>
        <taxon>Glomeromycetes</taxon>
        <taxon>Glomerales</taxon>
        <taxon>Glomeraceae</taxon>
        <taxon>Rhizophagus</taxon>
    </lineage>
</organism>
<feature type="region of interest" description="Disordered" evidence="1">
    <location>
        <begin position="1"/>
        <end position="30"/>
    </location>
</feature>